<keyword evidence="2" id="KW-0285">Flavoprotein</keyword>
<evidence type="ECO:0000256" key="7">
    <source>
        <dbReference type="ARBA" id="ARBA00047880"/>
    </source>
</evidence>
<evidence type="ECO:0000313" key="10">
    <source>
        <dbReference type="Proteomes" id="UP001594351"/>
    </source>
</evidence>
<comment type="catalytic activity">
    <reaction evidence="7">
        <text>riboflavin + ATP = FMN + ADP + H(+)</text>
        <dbReference type="Rhea" id="RHEA:14357"/>
        <dbReference type="ChEBI" id="CHEBI:15378"/>
        <dbReference type="ChEBI" id="CHEBI:30616"/>
        <dbReference type="ChEBI" id="CHEBI:57986"/>
        <dbReference type="ChEBI" id="CHEBI:58210"/>
        <dbReference type="ChEBI" id="CHEBI:456216"/>
        <dbReference type="EC" id="2.7.1.26"/>
    </reaction>
</comment>
<proteinExistence type="predicted"/>
<evidence type="ECO:0000256" key="2">
    <source>
        <dbReference type="ARBA" id="ARBA00022630"/>
    </source>
</evidence>
<keyword evidence="6" id="KW-0067">ATP-binding</keyword>
<dbReference type="InterPro" id="IPR015865">
    <property type="entry name" value="Riboflavin_kinase_bac/euk"/>
</dbReference>
<dbReference type="Gene3D" id="2.40.30.30">
    <property type="entry name" value="Riboflavin kinase-like"/>
    <property type="match status" value="1"/>
</dbReference>
<evidence type="ECO:0000256" key="5">
    <source>
        <dbReference type="ARBA" id="ARBA00022741"/>
    </source>
</evidence>
<dbReference type="GO" id="GO:0016301">
    <property type="term" value="F:kinase activity"/>
    <property type="evidence" value="ECO:0007669"/>
    <property type="project" value="UniProtKB-KW"/>
</dbReference>
<sequence length="54" mass="6374">MFFFLKRIRSERQFSGPHELIAQIKQDIGQAKIYFEMYEKNFGLTPAYAVSEAQ</sequence>
<keyword evidence="9" id="KW-0418">Kinase</keyword>
<keyword evidence="10" id="KW-1185">Reference proteome</keyword>
<dbReference type="SUPFAM" id="SSF82114">
    <property type="entry name" value="Riboflavin kinase-like"/>
    <property type="match status" value="1"/>
</dbReference>
<comment type="caution">
    <text evidence="9">The sequence shown here is derived from an EMBL/GenBank/DDBJ whole genome shotgun (WGS) entry which is preliminary data.</text>
</comment>
<keyword evidence="3" id="KW-0288">FMN</keyword>
<evidence type="ECO:0000259" key="8">
    <source>
        <dbReference type="Pfam" id="PF01687"/>
    </source>
</evidence>
<keyword evidence="5" id="KW-0547">Nucleotide-binding</keyword>
<organism evidence="9 10">
    <name type="scientific">candidate division CSSED10-310 bacterium</name>
    <dbReference type="NCBI Taxonomy" id="2855610"/>
    <lineage>
        <taxon>Bacteria</taxon>
        <taxon>Bacteria division CSSED10-310</taxon>
    </lineage>
</organism>
<name>A0ABV6YSW0_UNCC1</name>
<evidence type="ECO:0000313" key="9">
    <source>
        <dbReference type="EMBL" id="MFC1849295.1"/>
    </source>
</evidence>
<gene>
    <name evidence="9" type="ORF">ACFL27_03710</name>
</gene>
<dbReference type="EMBL" id="JBHPBY010000031">
    <property type="protein sequence ID" value="MFC1849295.1"/>
    <property type="molecule type" value="Genomic_DNA"/>
</dbReference>
<dbReference type="EC" id="2.7.1.26" evidence="1"/>
<protein>
    <recommendedName>
        <fullName evidence="1">riboflavin kinase</fullName>
        <ecNumber evidence="1">2.7.1.26</ecNumber>
    </recommendedName>
</protein>
<dbReference type="Pfam" id="PF01687">
    <property type="entry name" value="Flavokinase"/>
    <property type="match status" value="1"/>
</dbReference>
<reference evidence="9 10" key="1">
    <citation type="submission" date="2024-09" db="EMBL/GenBank/DDBJ databases">
        <title>Laminarin stimulates single cell rates of sulfate reduction while oxygen inhibits transcriptomic activity in coastal marine sediment.</title>
        <authorList>
            <person name="Lindsay M."/>
            <person name="Orcutt B."/>
            <person name="Emerson D."/>
            <person name="Stepanauskas R."/>
            <person name="D'Angelo T."/>
        </authorList>
    </citation>
    <scope>NUCLEOTIDE SEQUENCE [LARGE SCALE GENOMIC DNA]</scope>
    <source>
        <strain evidence="9">SAG AM-311-K15</strain>
    </source>
</reference>
<dbReference type="Proteomes" id="UP001594351">
    <property type="component" value="Unassembled WGS sequence"/>
</dbReference>
<dbReference type="InterPro" id="IPR023465">
    <property type="entry name" value="Riboflavin_kinase_dom_sf"/>
</dbReference>
<evidence type="ECO:0000256" key="4">
    <source>
        <dbReference type="ARBA" id="ARBA00022679"/>
    </source>
</evidence>
<keyword evidence="4" id="KW-0808">Transferase</keyword>
<evidence type="ECO:0000256" key="6">
    <source>
        <dbReference type="ARBA" id="ARBA00022840"/>
    </source>
</evidence>
<feature type="domain" description="Riboflavin kinase" evidence="8">
    <location>
        <begin position="3"/>
        <end position="34"/>
    </location>
</feature>
<evidence type="ECO:0000256" key="3">
    <source>
        <dbReference type="ARBA" id="ARBA00022643"/>
    </source>
</evidence>
<evidence type="ECO:0000256" key="1">
    <source>
        <dbReference type="ARBA" id="ARBA00012105"/>
    </source>
</evidence>
<accession>A0ABV6YSW0</accession>